<dbReference type="Pfam" id="PF07729">
    <property type="entry name" value="FCD"/>
    <property type="match status" value="1"/>
</dbReference>
<reference evidence="5" key="1">
    <citation type="submission" date="2022-09" db="EMBL/GenBank/DDBJ databases">
        <authorList>
            <person name="Li D."/>
            <person name="Cheng J."/>
            <person name="Li Y."/>
        </authorList>
    </citation>
    <scope>NUCLEOTIDE SEQUENCE</scope>
    <source>
        <strain evidence="5">DL</strain>
    </source>
</reference>
<dbReference type="PANTHER" id="PTHR43537:SF45">
    <property type="entry name" value="GNTR FAMILY REGULATORY PROTEIN"/>
    <property type="match status" value="1"/>
</dbReference>
<dbReference type="RefSeq" id="WP_263128352.1">
    <property type="nucleotide sequence ID" value="NZ_CP106856.1"/>
</dbReference>
<dbReference type="Gene3D" id="1.20.120.530">
    <property type="entry name" value="GntR ligand-binding domain-like"/>
    <property type="match status" value="1"/>
</dbReference>
<dbReference type="PRINTS" id="PR00035">
    <property type="entry name" value="HTHGNTR"/>
</dbReference>
<keyword evidence="2" id="KW-0238">DNA-binding</keyword>
<proteinExistence type="predicted"/>
<protein>
    <submittedName>
        <fullName evidence="5">GntR family transcriptional regulator</fullName>
    </submittedName>
</protein>
<gene>
    <name evidence="5" type="ORF">N9A08_03550</name>
</gene>
<dbReference type="InterPro" id="IPR000524">
    <property type="entry name" value="Tscrpt_reg_HTH_GntR"/>
</dbReference>
<evidence type="ECO:0000256" key="2">
    <source>
        <dbReference type="ARBA" id="ARBA00023125"/>
    </source>
</evidence>
<keyword evidence="1" id="KW-0805">Transcription regulation</keyword>
<keyword evidence="6" id="KW-1185">Reference proteome</keyword>
<dbReference type="CDD" id="cd07377">
    <property type="entry name" value="WHTH_GntR"/>
    <property type="match status" value="1"/>
</dbReference>
<dbReference type="SUPFAM" id="SSF48008">
    <property type="entry name" value="GntR ligand-binding domain-like"/>
    <property type="match status" value="1"/>
</dbReference>
<dbReference type="EMBL" id="CP106856">
    <property type="protein sequence ID" value="UYB36764.1"/>
    <property type="molecule type" value="Genomic_DNA"/>
</dbReference>
<dbReference type="InterPro" id="IPR036388">
    <property type="entry name" value="WH-like_DNA-bd_sf"/>
</dbReference>
<accession>A0ABY6FVM9</accession>
<evidence type="ECO:0000256" key="1">
    <source>
        <dbReference type="ARBA" id="ARBA00023015"/>
    </source>
</evidence>
<dbReference type="InterPro" id="IPR036390">
    <property type="entry name" value="WH_DNA-bd_sf"/>
</dbReference>
<sequence length="224" mass="24661">MALNLDEYAEQRASHTNITLWAAEVLRAQIAAGKLLPGTKLSEQQLASSLNISRNTLREAFTVLSGEGVVSRYPNRGVFVASPGAEAVREIYRVRRMLEPAAVLWGEDLDLARLDAVVRQAREAKDRSSVEEMAAANQAFHETLVRMSGSAQLEQIMSRVLAEMRLVFHAMSGQPDFHTHYVEQNADLVELLRAGRRAEAAEAVRGYLDAAEAELLGHLSAEGH</sequence>
<dbReference type="Pfam" id="PF00392">
    <property type="entry name" value="GntR"/>
    <property type="match status" value="1"/>
</dbReference>
<evidence type="ECO:0000313" key="6">
    <source>
        <dbReference type="Proteomes" id="UP001063368"/>
    </source>
</evidence>
<evidence type="ECO:0000256" key="3">
    <source>
        <dbReference type="ARBA" id="ARBA00023163"/>
    </source>
</evidence>
<dbReference type="InterPro" id="IPR011711">
    <property type="entry name" value="GntR_C"/>
</dbReference>
<dbReference type="Gene3D" id="1.10.10.10">
    <property type="entry name" value="Winged helix-like DNA-binding domain superfamily/Winged helix DNA-binding domain"/>
    <property type="match status" value="1"/>
</dbReference>
<evidence type="ECO:0000313" key="5">
    <source>
        <dbReference type="EMBL" id="UYB36764.1"/>
    </source>
</evidence>
<name>A0ABY6FVM9_9MICC</name>
<dbReference type="SMART" id="SM00345">
    <property type="entry name" value="HTH_GNTR"/>
    <property type="match status" value="1"/>
</dbReference>
<feature type="domain" description="HTH gntR-type" evidence="4">
    <location>
        <begin position="16"/>
        <end position="83"/>
    </location>
</feature>
<keyword evidence="3" id="KW-0804">Transcription</keyword>
<evidence type="ECO:0000259" key="4">
    <source>
        <dbReference type="PROSITE" id="PS50949"/>
    </source>
</evidence>
<dbReference type="PANTHER" id="PTHR43537">
    <property type="entry name" value="TRANSCRIPTIONAL REGULATOR, GNTR FAMILY"/>
    <property type="match status" value="1"/>
</dbReference>
<dbReference type="SUPFAM" id="SSF46785">
    <property type="entry name" value="Winged helix' DNA-binding domain"/>
    <property type="match status" value="1"/>
</dbReference>
<dbReference type="SMART" id="SM00895">
    <property type="entry name" value="FCD"/>
    <property type="match status" value="1"/>
</dbReference>
<dbReference type="InterPro" id="IPR008920">
    <property type="entry name" value="TF_FadR/GntR_C"/>
</dbReference>
<dbReference type="PROSITE" id="PS50949">
    <property type="entry name" value="HTH_GNTR"/>
    <property type="match status" value="1"/>
</dbReference>
<dbReference type="Proteomes" id="UP001063368">
    <property type="component" value="Chromosome"/>
</dbReference>
<organism evidence="5 6">
    <name type="scientific">Arthrobacter koreensis</name>
    <dbReference type="NCBI Taxonomy" id="199136"/>
    <lineage>
        <taxon>Bacteria</taxon>
        <taxon>Bacillati</taxon>
        <taxon>Actinomycetota</taxon>
        <taxon>Actinomycetes</taxon>
        <taxon>Micrococcales</taxon>
        <taxon>Micrococcaceae</taxon>
        <taxon>Arthrobacter</taxon>
    </lineage>
</organism>